<feature type="region of interest" description="Disordered" evidence="1">
    <location>
        <begin position="1"/>
        <end position="37"/>
    </location>
</feature>
<evidence type="ECO:0000313" key="2">
    <source>
        <dbReference type="EMBL" id="BBY38921.1"/>
    </source>
</evidence>
<accession>A0ABN6ABB3</accession>
<organism evidence="2 3">
    <name type="scientific">Mycobacterium mantenii</name>
    <dbReference type="NCBI Taxonomy" id="560555"/>
    <lineage>
        <taxon>Bacteria</taxon>
        <taxon>Bacillati</taxon>
        <taxon>Actinomycetota</taxon>
        <taxon>Actinomycetes</taxon>
        <taxon>Mycobacteriales</taxon>
        <taxon>Mycobacteriaceae</taxon>
        <taxon>Mycobacterium</taxon>
        <taxon>Mycobacterium avium complex (MAC)</taxon>
    </lineage>
</organism>
<feature type="compositionally biased region" description="Basic and acidic residues" evidence="1">
    <location>
        <begin position="84"/>
        <end position="93"/>
    </location>
</feature>
<gene>
    <name evidence="2" type="ORF">MMAN_30550</name>
</gene>
<protein>
    <submittedName>
        <fullName evidence="2">Uncharacterized protein</fullName>
    </submittedName>
</protein>
<reference evidence="2 3" key="1">
    <citation type="journal article" date="2019" name="Emerg. Microbes Infect.">
        <title>Comprehensive subspecies identification of 175 nontuberculous mycobacteria species based on 7547 genomic profiles.</title>
        <authorList>
            <person name="Matsumoto Y."/>
            <person name="Kinjo T."/>
            <person name="Motooka D."/>
            <person name="Nabeya D."/>
            <person name="Jung N."/>
            <person name="Uechi K."/>
            <person name="Horii T."/>
            <person name="Iida T."/>
            <person name="Fujita J."/>
            <person name="Nakamura S."/>
        </authorList>
    </citation>
    <scope>NUCLEOTIDE SEQUENCE [LARGE SCALE GENOMIC DNA]</scope>
    <source>
        <strain evidence="2 3">JCM 18113</strain>
    </source>
</reference>
<proteinExistence type="predicted"/>
<keyword evidence="3" id="KW-1185">Reference proteome</keyword>
<name>A0ABN6ABB3_MYCNT</name>
<evidence type="ECO:0000256" key="1">
    <source>
        <dbReference type="SAM" id="MobiDB-lite"/>
    </source>
</evidence>
<feature type="compositionally biased region" description="Acidic residues" evidence="1">
    <location>
        <begin position="94"/>
        <end position="103"/>
    </location>
</feature>
<feature type="region of interest" description="Disordered" evidence="1">
    <location>
        <begin position="55"/>
        <end position="113"/>
    </location>
</feature>
<sequence>MDWVGARARPSPWGLAPHDAALLASHPPDGDEKLSGPTRWVTRLAGLVVVTAAADGVSHPSHQHQYQTDDEEDDPEDQNNVGEGEGRDEAREQESEDDKDDSENDHNVCLVSV</sequence>
<evidence type="ECO:0000313" key="3">
    <source>
        <dbReference type="Proteomes" id="UP000465812"/>
    </source>
</evidence>
<dbReference type="Proteomes" id="UP000465812">
    <property type="component" value="Chromosome"/>
</dbReference>
<feature type="compositionally biased region" description="Acidic residues" evidence="1">
    <location>
        <begin position="68"/>
        <end position="77"/>
    </location>
</feature>
<dbReference type="EMBL" id="AP022590">
    <property type="protein sequence ID" value="BBY38921.1"/>
    <property type="molecule type" value="Genomic_DNA"/>
</dbReference>